<dbReference type="PANTHER" id="PTHR33376:SF4">
    <property type="entry name" value="SIALIC ACID-BINDING PERIPLASMIC PROTEIN SIAP"/>
    <property type="match status" value="1"/>
</dbReference>
<sequence length="354" mass="37403">MGVWKTLLATTAIAAVTGAGAAQAEMKGASLTYVGSWSGLVLFKQFEQPFWGKTLPEASGGKIKVEVSTFDQMGLKGAEVYRILAKNVFDIGATVADYTVADAPEVEGLDIPMLARDPQTAKAVAMAYKPVLDEAFGKRFDAHVLAVVPYPAQMLFCNKDIKGLSDIKGLKVRSSGGSAAEFLAAAGAEAVTMAFSEVPGALQRGVIDCAVTGSLSGYSSGWHEVSKVLYPMPMGGWDDVVTAVSLKKWKSLDQETRDFVAKTVAEKFEAPVWAAAEEDTQQGIACLTGRGEPACKHGKPGSMALAPVSDADVAMARKLLTEKVLPSWASRTDAAYVAKWNDTVGKVVGLTAKK</sequence>
<feature type="chain" id="PRO_5012804059" evidence="2">
    <location>
        <begin position="22"/>
        <end position="354"/>
    </location>
</feature>
<evidence type="ECO:0000313" key="3">
    <source>
        <dbReference type="EMBL" id="SBW01788.1"/>
    </source>
</evidence>
<organism evidence="3">
    <name type="scientific">uncultured Alphaproteobacteria bacterium</name>
    <dbReference type="NCBI Taxonomy" id="91750"/>
    <lineage>
        <taxon>Bacteria</taxon>
        <taxon>Pseudomonadati</taxon>
        <taxon>Pseudomonadota</taxon>
        <taxon>Alphaproteobacteria</taxon>
        <taxon>environmental samples</taxon>
    </lineage>
</organism>
<accession>A0A212JR33</accession>
<gene>
    <name evidence="3" type="primary">dctP</name>
    <name evidence="3" type="ORF">KL86APRO_11489</name>
</gene>
<dbReference type="NCBIfam" id="NF037995">
    <property type="entry name" value="TRAP_S1"/>
    <property type="match status" value="1"/>
</dbReference>
<dbReference type="PANTHER" id="PTHR33376">
    <property type="match status" value="1"/>
</dbReference>
<reference evidence="3" key="1">
    <citation type="submission" date="2016-04" db="EMBL/GenBank/DDBJ databases">
        <authorList>
            <person name="Evans L.H."/>
            <person name="Alamgir A."/>
            <person name="Owens N."/>
            <person name="Weber N.D."/>
            <person name="Virtaneva K."/>
            <person name="Barbian K."/>
            <person name="Babar A."/>
            <person name="Rosenke K."/>
        </authorList>
    </citation>
    <scope>NUCLEOTIDE SEQUENCE</scope>
    <source>
        <strain evidence="3">86</strain>
    </source>
</reference>
<dbReference type="InterPro" id="IPR038404">
    <property type="entry name" value="TRAP_DctP_sf"/>
</dbReference>
<dbReference type="EMBL" id="FLUO01000001">
    <property type="protein sequence ID" value="SBW01788.1"/>
    <property type="molecule type" value="Genomic_DNA"/>
</dbReference>
<proteinExistence type="predicted"/>
<evidence type="ECO:0000256" key="1">
    <source>
        <dbReference type="ARBA" id="ARBA00022729"/>
    </source>
</evidence>
<dbReference type="InterPro" id="IPR018389">
    <property type="entry name" value="DctP_fam"/>
</dbReference>
<dbReference type="SUPFAM" id="SSF53850">
    <property type="entry name" value="Periplasmic binding protein-like II"/>
    <property type="match status" value="1"/>
</dbReference>
<protein>
    <submittedName>
        <fullName evidence="3">TRAP dicarboxylate transporter-DctP subunit</fullName>
    </submittedName>
</protein>
<keyword evidence="1 2" id="KW-0732">Signal</keyword>
<dbReference type="GO" id="GO:0055085">
    <property type="term" value="P:transmembrane transport"/>
    <property type="evidence" value="ECO:0007669"/>
    <property type="project" value="InterPro"/>
</dbReference>
<dbReference type="Pfam" id="PF03480">
    <property type="entry name" value="DctP"/>
    <property type="match status" value="1"/>
</dbReference>
<dbReference type="AlphaFoldDB" id="A0A212JR33"/>
<name>A0A212JR33_9PROT</name>
<evidence type="ECO:0000256" key="2">
    <source>
        <dbReference type="SAM" id="SignalP"/>
    </source>
</evidence>
<feature type="signal peptide" evidence="2">
    <location>
        <begin position="1"/>
        <end position="21"/>
    </location>
</feature>
<dbReference type="Gene3D" id="3.40.190.170">
    <property type="entry name" value="Bacterial extracellular solute-binding protein, family 7"/>
    <property type="match status" value="1"/>
</dbReference>
<dbReference type="CDD" id="cd13602">
    <property type="entry name" value="PBP2_TRAP_BpDctp6_7"/>
    <property type="match status" value="1"/>
</dbReference>